<sequence length="118" mass="12610">MARTTRTRTGTQRRAERGQRSTAHVAWPPPLARSGGCDPPSVAALGKKPRLQGTKDGEEEGGTTGPRKGGGRAAEERIKSPNVGRTGDFLLAAPRLRQRRTERRCNGTPQGQPAGQTT</sequence>
<comment type="caution">
    <text evidence="2">The sequence shown here is derived from an EMBL/GenBank/DDBJ whole genome shotgun (WGS) entry which is preliminary data.</text>
</comment>
<gene>
    <name evidence="2" type="ORF">PCOR1329_LOCUS63049</name>
</gene>
<name>A0ABN9W141_9DINO</name>
<proteinExistence type="predicted"/>
<keyword evidence="3" id="KW-1185">Reference proteome</keyword>
<protein>
    <submittedName>
        <fullName evidence="2">Uncharacterized protein</fullName>
    </submittedName>
</protein>
<dbReference type="EMBL" id="CAUYUJ010017990">
    <property type="protein sequence ID" value="CAK0879702.1"/>
    <property type="molecule type" value="Genomic_DNA"/>
</dbReference>
<feature type="region of interest" description="Disordered" evidence="1">
    <location>
        <begin position="1"/>
        <end position="118"/>
    </location>
</feature>
<feature type="compositionally biased region" description="Low complexity" evidence="1">
    <location>
        <begin position="1"/>
        <end position="12"/>
    </location>
</feature>
<evidence type="ECO:0000313" key="2">
    <source>
        <dbReference type="EMBL" id="CAK0879702.1"/>
    </source>
</evidence>
<dbReference type="Proteomes" id="UP001189429">
    <property type="component" value="Unassembled WGS sequence"/>
</dbReference>
<accession>A0ABN9W141</accession>
<organism evidence="2 3">
    <name type="scientific">Prorocentrum cordatum</name>
    <dbReference type="NCBI Taxonomy" id="2364126"/>
    <lineage>
        <taxon>Eukaryota</taxon>
        <taxon>Sar</taxon>
        <taxon>Alveolata</taxon>
        <taxon>Dinophyceae</taxon>
        <taxon>Prorocentrales</taxon>
        <taxon>Prorocentraceae</taxon>
        <taxon>Prorocentrum</taxon>
    </lineage>
</organism>
<feature type="compositionally biased region" description="Gly residues" evidence="1">
    <location>
        <begin position="62"/>
        <end position="72"/>
    </location>
</feature>
<evidence type="ECO:0000256" key="1">
    <source>
        <dbReference type="SAM" id="MobiDB-lite"/>
    </source>
</evidence>
<feature type="compositionally biased region" description="Polar residues" evidence="1">
    <location>
        <begin position="107"/>
        <end position="118"/>
    </location>
</feature>
<evidence type="ECO:0000313" key="3">
    <source>
        <dbReference type="Proteomes" id="UP001189429"/>
    </source>
</evidence>
<reference evidence="2" key="1">
    <citation type="submission" date="2023-10" db="EMBL/GenBank/DDBJ databases">
        <authorList>
            <person name="Chen Y."/>
            <person name="Shah S."/>
            <person name="Dougan E. K."/>
            <person name="Thang M."/>
            <person name="Chan C."/>
        </authorList>
    </citation>
    <scope>NUCLEOTIDE SEQUENCE [LARGE SCALE GENOMIC DNA]</scope>
</reference>